<dbReference type="Proteomes" id="UP000241364">
    <property type="component" value="Chromosome i"/>
</dbReference>
<sequence>MSFEKQRNIITRTLGEDNIRLLKMTNAILAGGAITSIFSGKEINDFDIYFRKVEDLLAFVRNAYCDEEHLTDDLFAELAPFSLICTSYTTRSITFNNDNNLKIQLIHFDYFDTIQQIFDSYDFHHNMGAYDFSTDEFVLDDHFLTDIAQRRLTFNDGTKYPIMSTLRVSKYIDRGYVISKKEMFKIALSVSRLDIQTWDELEDQLSGFYGVDISKMFDRTEEFSLESAIGMLDKVEEIPEQENNIHPTLNDLLFNIIGSPYTTQRIFFKTVILDGINYVSTTSNDIFTLDTVLQCNNMCVSGTINETRNNRYLFGANSQIAILQLLDGNVSMRANNLVLNGTVKLLAIKDMNEV</sequence>
<proteinExistence type="predicted"/>
<dbReference type="EMBL" id="LT960552">
    <property type="protein sequence ID" value="SOK58869.1"/>
    <property type="molecule type" value="Genomic_DNA"/>
</dbReference>
<gene>
    <name evidence="1" type="primary">g061</name>
</gene>
<reference evidence="2" key="1">
    <citation type="submission" date="2017-10" db="EMBL/GenBank/DDBJ databases">
        <authorList>
            <person name="Skurnik M."/>
        </authorList>
    </citation>
    <scope>NUCLEOTIDE SEQUENCE [LARGE SCALE GENOMIC DNA]</scope>
    <source>
        <strain evidence="2">fHe-Yen9-03</strain>
    </source>
</reference>
<evidence type="ECO:0000313" key="2">
    <source>
        <dbReference type="Proteomes" id="UP000241364"/>
    </source>
</evidence>
<accession>A0A2C9CY55</accession>
<dbReference type="Pfam" id="PF26128">
    <property type="entry name" value="Gad2"/>
    <property type="match status" value="1"/>
</dbReference>
<protein>
    <submittedName>
        <fullName evidence="1">Uncharacterized protein</fullName>
    </submittedName>
</protein>
<name>A0A2C9CY55_9CAUD</name>
<organism evidence="1 2">
    <name type="scientific">Yersinia phage fHe-Yen9-03</name>
    <dbReference type="NCBI Taxonomy" id="2052743"/>
    <lineage>
        <taxon>Viruses</taxon>
        <taxon>Duplodnaviria</taxon>
        <taxon>Heunggongvirae</taxon>
        <taxon>Uroviricota</taxon>
        <taxon>Caudoviricetes</taxon>
        <taxon>Eneladusvirus</taxon>
        <taxon>Eneladusvirus Yen904</taxon>
    </lineage>
</organism>
<evidence type="ECO:0000313" key="1">
    <source>
        <dbReference type="EMBL" id="SOK58869.1"/>
    </source>
</evidence>